<keyword evidence="3" id="KW-1185">Reference proteome</keyword>
<proteinExistence type="predicted"/>
<evidence type="ECO:0008006" key="4">
    <source>
        <dbReference type="Google" id="ProtNLM"/>
    </source>
</evidence>
<feature type="chain" id="PRO_5016010154" description="Extracellular membrane protein CFEM domain-containing protein" evidence="1">
    <location>
        <begin position="20"/>
        <end position="102"/>
    </location>
</feature>
<evidence type="ECO:0000313" key="2">
    <source>
        <dbReference type="EMBL" id="PVH97429.1"/>
    </source>
</evidence>
<dbReference type="EMBL" id="KZ805436">
    <property type="protein sequence ID" value="PVH97429.1"/>
    <property type="molecule type" value="Genomic_DNA"/>
</dbReference>
<dbReference type="PROSITE" id="PS51257">
    <property type="entry name" value="PROKAR_LIPOPROTEIN"/>
    <property type="match status" value="1"/>
</dbReference>
<protein>
    <recommendedName>
        <fullName evidence="4">Extracellular membrane protein CFEM domain-containing protein</fullName>
    </recommendedName>
</protein>
<keyword evidence="1" id="KW-0732">Signal</keyword>
<dbReference type="Proteomes" id="UP000244855">
    <property type="component" value="Unassembled WGS sequence"/>
</dbReference>
<accession>A0A2V1DJJ3</accession>
<sequence>MKFLTVATLFTLLPAFGMACAVYDMCLCQNSDGSFNDAATKRACANFKGNYDRFDDGRHYCAASVVNVGEAGGVILDFNNCRFRTACNNFGAAGDSNCWSKE</sequence>
<feature type="non-terminal residue" evidence="2">
    <location>
        <position position="102"/>
    </location>
</feature>
<name>A0A2V1DJJ3_9PLEO</name>
<feature type="signal peptide" evidence="1">
    <location>
        <begin position="1"/>
        <end position="19"/>
    </location>
</feature>
<gene>
    <name evidence="2" type="ORF">DM02DRAFT_568029</name>
</gene>
<dbReference type="AlphaFoldDB" id="A0A2V1DJJ3"/>
<reference evidence="2 3" key="1">
    <citation type="journal article" date="2018" name="Sci. Rep.">
        <title>Comparative genomics provides insights into the lifestyle and reveals functional heterogeneity of dark septate endophytic fungi.</title>
        <authorList>
            <person name="Knapp D.G."/>
            <person name="Nemeth J.B."/>
            <person name="Barry K."/>
            <person name="Hainaut M."/>
            <person name="Henrissat B."/>
            <person name="Johnson J."/>
            <person name="Kuo A."/>
            <person name="Lim J.H.P."/>
            <person name="Lipzen A."/>
            <person name="Nolan M."/>
            <person name="Ohm R.A."/>
            <person name="Tamas L."/>
            <person name="Grigoriev I.V."/>
            <person name="Spatafora J.W."/>
            <person name="Nagy L.G."/>
            <person name="Kovacs G.M."/>
        </authorList>
    </citation>
    <scope>NUCLEOTIDE SEQUENCE [LARGE SCALE GENOMIC DNA]</scope>
    <source>
        <strain evidence="2 3">DSE2036</strain>
    </source>
</reference>
<evidence type="ECO:0000313" key="3">
    <source>
        <dbReference type="Proteomes" id="UP000244855"/>
    </source>
</evidence>
<organism evidence="2 3">
    <name type="scientific">Periconia macrospinosa</name>
    <dbReference type="NCBI Taxonomy" id="97972"/>
    <lineage>
        <taxon>Eukaryota</taxon>
        <taxon>Fungi</taxon>
        <taxon>Dikarya</taxon>
        <taxon>Ascomycota</taxon>
        <taxon>Pezizomycotina</taxon>
        <taxon>Dothideomycetes</taxon>
        <taxon>Pleosporomycetidae</taxon>
        <taxon>Pleosporales</taxon>
        <taxon>Massarineae</taxon>
        <taxon>Periconiaceae</taxon>
        <taxon>Periconia</taxon>
    </lineage>
</organism>
<dbReference type="OrthoDB" id="5320111at2759"/>
<evidence type="ECO:0000256" key="1">
    <source>
        <dbReference type="SAM" id="SignalP"/>
    </source>
</evidence>